<sequence>MTTDEINPYGKLVAQKRTDEINPYGKLVAQERTAKTKDLFHFRFWLYAPAVFCRLHWLSSG</sequence>
<organism evidence="1 2">
    <name type="scientific">Exophiala dermatitidis (strain ATCC 34100 / CBS 525.76 / NIH/UT8656)</name>
    <name type="common">Black yeast</name>
    <name type="synonym">Wangiella dermatitidis</name>
    <dbReference type="NCBI Taxonomy" id="858893"/>
    <lineage>
        <taxon>Eukaryota</taxon>
        <taxon>Fungi</taxon>
        <taxon>Dikarya</taxon>
        <taxon>Ascomycota</taxon>
        <taxon>Pezizomycotina</taxon>
        <taxon>Eurotiomycetes</taxon>
        <taxon>Chaetothyriomycetidae</taxon>
        <taxon>Chaetothyriales</taxon>
        <taxon>Herpotrichiellaceae</taxon>
        <taxon>Exophiala</taxon>
    </lineage>
</organism>
<dbReference type="RefSeq" id="XP_009160217.1">
    <property type="nucleotide sequence ID" value="XM_009161969.1"/>
</dbReference>
<dbReference type="Proteomes" id="UP000007304">
    <property type="component" value="Unassembled WGS sequence"/>
</dbReference>
<dbReference type="AlphaFoldDB" id="H6C544"/>
<reference evidence="1" key="1">
    <citation type="submission" date="2011-07" db="EMBL/GenBank/DDBJ databases">
        <title>The Genome Sequence of Exophiala (Wangiella) dermatitidis NIH/UT8656.</title>
        <authorList>
            <consortium name="The Broad Institute Genome Sequencing Platform"/>
            <person name="Cuomo C."/>
            <person name="Wang Z."/>
            <person name="Hunicke-Smith S."/>
            <person name="Szanislo P.J."/>
            <person name="Earl A."/>
            <person name="Young S.K."/>
            <person name="Zeng Q."/>
            <person name="Gargeya S."/>
            <person name="Fitzgerald M."/>
            <person name="Haas B."/>
            <person name="Abouelleil A."/>
            <person name="Alvarado L."/>
            <person name="Arachchi H.M."/>
            <person name="Berlin A."/>
            <person name="Brown A."/>
            <person name="Chapman S.B."/>
            <person name="Chen Z."/>
            <person name="Dunbar C."/>
            <person name="Freedman E."/>
            <person name="Gearin G."/>
            <person name="Gellesch M."/>
            <person name="Goldberg J."/>
            <person name="Griggs A."/>
            <person name="Gujja S."/>
            <person name="Heiman D."/>
            <person name="Howarth C."/>
            <person name="Larson L."/>
            <person name="Lui A."/>
            <person name="MacDonald P.J.P."/>
            <person name="Montmayeur A."/>
            <person name="Murphy C."/>
            <person name="Neiman D."/>
            <person name="Pearson M."/>
            <person name="Priest M."/>
            <person name="Roberts A."/>
            <person name="Saif S."/>
            <person name="Shea T."/>
            <person name="Shenoy N."/>
            <person name="Sisk P."/>
            <person name="Stolte C."/>
            <person name="Sykes S."/>
            <person name="Wortman J."/>
            <person name="Nusbaum C."/>
            <person name="Birren B."/>
        </authorList>
    </citation>
    <scope>NUCLEOTIDE SEQUENCE</scope>
    <source>
        <strain evidence="1">NIH/UT8656</strain>
    </source>
</reference>
<evidence type="ECO:0000313" key="1">
    <source>
        <dbReference type="EMBL" id="EHY59756.1"/>
    </source>
</evidence>
<dbReference type="EMBL" id="JH226135">
    <property type="protein sequence ID" value="EHY59756.1"/>
    <property type="molecule type" value="Genomic_DNA"/>
</dbReference>
<dbReference type="HOGENOM" id="CLU_2922632_0_0_1"/>
<proteinExistence type="predicted"/>
<evidence type="ECO:0000313" key="2">
    <source>
        <dbReference type="Proteomes" id="UP000007304"/>
    </source>
</evidence>
<dbReference type="GeneID" id="20312378"/>
<keyword evidence="2" id="KW-1185">Reference proteome</keyword>
<protein>
    <submittedName>
        <fullName evidence="1">Uncharacterized protein</fullName>
    </submittedName>
</protein>
<accession>H6C544</accession>
<dbReference type="VEuPathDB" id="FungiDB:HMPREF1120_07739"/>
<dbReference type="InParanoid" id="H6C544"/>
<name>H6C544_EXODN</name>
<gene>
    <name evidence="1" type="ORF">HMPREF1120_07739</name>
</gene>